<protein>
    <submittedName>
        <fullName evidence="6">MBL fold metallo-hydrolase</fullName>
    </submittedName>
</protein>
<dbReference type="InterPro" id="IPR036866">
    <property type="entry name" value="RibonucZ/Hydroxyglut_hydro"/>
</dbReference>
<dbReference type="OrthoDB" id="9802991at2"/>
<keyword evidence="4" id="KW-0862">Zinc</keyword>
<comment type="cofactor">
    <cofactor evidence="1">
        <name>Zn(2+)</name>
        <dbReference type="ChEBI" id="CHEBI:29105"/>
    </cofactor>
</comment>
<evidence type="ECO:0000313" key="6">
    <source>
        <dbReference type="EMBL" id="RLP12840.1"/>
    </source>
</evidence>
<dbReference type="GO" id="GO:0046872">
    <property type="term" value="F:metal ion binding"/>
    <property type="evidence" value="ECO:0007669"/>
    <property type="project" value="UniProtKB-KW"/>
</dbReference>
<dbReference type="EMBL" id="RCIW01000002">
    <property type="protein sequence ID" value="RLP12840.1"/>
    <property type="molecule type" value="Genomic_DNA"/>
</dbReference>
<proteinExistence type="predicted"/>
<dbReference type="AlphaFoldDB" id="A0A8B3FLQ0"/>
<name>A0A8B3FLQ0_9ACTN</name>
<keyword evidence="2" id="KW-0479">Metal-binding</keyword>
<dbReference type="Pfam" id="PF00753">
    <property type="entry name" value="Lactamase_B"/>
    <property type="match status" value="1"/>
</dbReference>
<evidence type="ECO:0000256" key="3">
    <source>
        <dbReference type="ARBA" id="ARBA00022801"/>
    </source>
</evidence>
<evidence type="ECO:0000256" key="1">
    <source>
        <dbReference type="ARBA" id="ARBA00001947"/>
    </source>
</evidence>
<dbReference type="CDD" id="cd06262">
    <property type="entry name" value="metallo-hydrolase-like_MBL-fold"/>
    <property type="match status" value="1"/>
</dbReference>
<evidence type="ECO:0000259" key="5">
    <source>
        <dbReference type="SMART" id="SM00849"/>
    </source>
</evidence>
<keyword evidence="3 6" id="KW-0378">Hydrolase</keyword>
<evidence type="ECO:0000256" key="4">
    <source>
        <dbReference type="ARBA" id="ARBA00022833"/>
    </source>
</evidence>
<dbReference type="Proteomes" id="UP000279336">
    <property type="component" value="Unassembled WGS sequence"/>
</dbReference>
<reference evidence="6 7" key="1">
    <citation type="submission" date="2018-10" db="EMBL/GenBank/DDBJ databases">
        <title>Propionibacterium australiense Genome Sequencing and Assembly.</title>
        <authorList>
            <person name="Bernier A.-M."/>
            <person name="Bernard K."/>
        </authorList>
    </citation>
    <scope>NUCLEOTIDE SEQUENCE [LARGE SCALE GENOMIC DNA]</scope>
    <source>
        <strain evidence="6 7">NML98A078</strain>
    </source>
</reference>
<dbReference type="InterPro" id="IPR051453">
    <property type="entry name" value="MBL_Glyoxalase_II"/>
</dbReference>
<dbReference type="SUPFAM" id="SSF56281">
    <property type="entry name" value="Metallo-hydrolase/oxidoreductase"/>
    <property type="match status" value="1"/>
</dbReference>
<organism evidence="6 7">
    <name type="scientific">Propionibacterium australiense</name>
    <dbReference type="NCBI Taxonomy" id="119981"/>
    <lineage>
        <taxon>Bacteria</taxon>
        <taxon>Bacillati</taxon>
        <taxon>Actinomycetota</taxon>
        <taxon>Actinomycetes</taxon>
        <taxon>Propionibacteriales</taxon>
        <taxon>Propionibacteriaceae</taxon>
        <taxon>Propionibacterium</taxon>
    </lineage>
</organism>
<dbReference type="Gene3D" id="3.60.15.10">
    <property type="entry name" value="Ribonuclease Z/Hydroxyacylglutathione hydrolase-like"/>
    <property type="match status" value="1"/>
</dbReference>
<feature type="domain" description="Metallo-beta-lactamase" evidence="5">
    <location>
        <begin position="23"/>
        <end position="213"/>
    </location>
</feature>
<dbReference type="SMART" id="SM00849">
    <property type="entry name" value="Lactamase_B"/>
    <property type="match status" value="1"/>
</dbReference>
<gene>
    <name evidence="6" type="ORF">D7U36_01855</name>
</gene>
<evidence type="ECO:0000313" key="7">
    <source>
        <dbReference type="Proteomes" id="UP000279336"/>
    </source>
</evidence>
<dbReference type="PANTHER" id="PTHR46233:SF3">
    <property type="entry name" value="HYDROXYACYLGLUTATHIONE HYDROLASE GLOC"/>
    <property type="match status" value="1"/>
</dbReference>
<comment type="caution">
    <text evidence="6">The sequence shown here is derived from an EMBL/GenBank/DDBJ whole genome shotgun (WGS) entry which is preliminary data.</text>
</comment>
<evidence type="ECO:0000256" key="2">
    <source>
        <dbReference type="ARBA" id="ARBA00022723"/>
    </source>
</evidence>
<dbReference type="PANTHER" id="PTHR46233">
    <property type="entry name" value="HYDROXYACYLGLUTATHIONE HYDROLASE GLOC"/>
    <property type="match status" value="1"/>
</dbReference>
<dbReference type="InterPro" id="IPR001279">
    <property type="entry name" value="Metallo-B-lactamas"/>
</dbReference>
<dbReference type="GO" id="GO:0016787">
    <property type="term" value="F:hydrolase activity"/>
    <property type="evidence" value="ECO:0007669"/>
    <property type="project" value="UniProtKB-KW"/>
</dbReference>
<accession>A0A8B3FLQ0</accession>
<sequence>MLLILPDRLAFVFIAYFVAGPLDNNCYLLAPDQGRSAVVIDAPMGSAETVENTLAEHGLELAGVLLTHGHLDHCAEAARLADAHGAPVFVAAADRRLLSRPEDAFSADLIAQLPLLMPEPLSEPRLVELYEPDSPLLIGGLRFTVLPAPGHTPGSVLLRTSTGEHEIAFTGDVLFAGSIGRTDLPGGDDPAMRASLRDVVRALPPQVQVLPGHGPFSTMAVELAGNPYLTDAYVEALN</sequence>